<accession>A0A6A4GJA6</accession>
<dbReference type="Proteomes" id="UP000799118">
    <property type="component" value="Unassembled WGS sequence"/>
</dbReference>
<dbReference type="AlphaFoldDB" id="A0A6A4GJA6"/>
<reference evidence="1" key="1">
    <citation type="journal article" date="2019" name="Environ. Microbiol.">
        <title>Fungal ecological strategies reflected in gene transcription - a case study of two litter decomposers.</title>
        <authorList>
            <person name="Barbi F."/>
            <person name="Kohler A."/>
            <person name="Barry K."/>
            <person name="Baskaran P."/>
            <person name="Daum C."/>
            <person name="Fauchery L."/>
            <person name="Ihrmark K."/>
            <person name="Kuo A."/>
            <person name="LaButti K."/>
            <person name="Lipzen A."/>
            <person name="Morin E."/>
            <person name="Grigoriev I.V."/>
            <person name="Henrissat B."/>
            <person name="Lindahl B."/>
            <person name="Martin F."/>
        </authorList>
    </citation>
    <scope>NUCLEOTIDE SEQUENCE</scope>
    <source>
        <strain evidence="1">JB14</strain>
    </source>
</reference>
<gene>
    <name evidence="1" type="ORF">BT96DRAFT_595597</name>
</gene>
<sequence>MRVAGCLRILQTSKSMVVTSLGHQILTFTVDNAVKNIRDWLQAPDCFVNFKTAKNKKMKGTGMWITEHPKFIQWKNTGGLLWIQGKGELR</sequence>
<keyword evidence="2" id="KW-1185">Reference proteome</keyword>
<dbReference type="OrthoDB" id="7464126at2759"/>
<protein>
    <submittedName>
        <fullName evidence="1">Uncharacterized protein</fullName>
    </submittedName>
</protein>
<organism evidence="1 2">
    <name type="scientific">Gymnopus androsaceus JB14</name>
    <dbReference type="NCBI Taxonomy" id="1447944"/>
    <lineage>
        <taxon>Eukaryota</taxon>
        <taxon>Fungi</taxon>
        <taxon>Dikarya</taxon>
        <taxon>Basidiomycota</taxon>
        <taxon>Agaricomycotina</taxon>
        <taxon>Agaricomycetes</taxon>
        <taxon>Agaricomycetidae</taxon>
        <taxon>Agaricales</taxon>
        <taxon>Marasmiineae</taxon>
        <taxon>Omphalotaceae</taxon>
        <taxon>Gymnopus</taxon>
    </lineage>
</organism>
<evidence type="ECO:0000313" key="2">
    <source>
        <dbReference type="Proteomes" id="UP000799118"/>
    </source>
</evidence>
<proteinExistence type="predicted"/>
<dbReference type="EMBL" id="ML769989">
    <property type="protein sequence ID" value="KAE9385403.1"/>
    <property type="molecule type" value="Genomic_DNA"/>
</dbReference>
<name>A0A6A4GJA6_9AGAR</name>
<evidence type="ECO:0000313" key="1">
    <source>
        <dbReference type="EMBL" id="KAE9385403.1"/>
    </source>
</evidence>